<dbReference type="Gene3D" id="3.90.470.10">
    <property type="entry name" value="Ribosomal protein L22/L17"/>
    <property type="match status" value="1"/>
</dbReference>
<dbReference type="RefSeq" id="WP_129604310.1">
    <property type="nucleotide sequence ID" value="NZ_PRLL01000004.1"/>
</dbReference>
<accession>A0ABY0FLU7</accession>
<dbReference type="InterPro" id="IPR001063">
    <property type="entry name" value="Ribosomal_uL22"/>
</dbReference>
<evidence type="ECO:0000313" key="7">
    <source>
        <dbReference type="EMBL" id="RYC73750.1"/>
    </source>
</evidence>
<dbReference type="GO" id="GO:0005840">
    <property type="term" value="C:ribosome"/>
    <property type="evidence" value="ECO:0007669"/>
    <property type="project" value="UniProtKB-KW"/>
</dbReference>
<dbReference type="EMBL" id="PRLL01000004">
    <property type="protein sequence ID" value="RYC73750.1"/>
    <property type="molecule type" value="Genomic_DNA"/>
</dbReference>
<proteinExistence type="inferred from homology"/>
<keyword evidence="8" id="KW-1185">Reference proteome</keyword>
<sequence>MSTHFAHAYIKGIDSMPRKTSIVASLVRDRYVADAIVILEHTPRRAARPVLKAIDSAKANLLNSGVSIDPKTIRIARISVTAGTRIRRFVPASRGRALPFEKVSSNIFVEVAGEEKAKKAETTKKEDK</sequence>
<dbReference type="Proteomes" id="UP001191004">
    <property type="component" value="Unassembled WGS sequence"/>
</dbReference>
<keyword evidence="5" id="KW-0694">RNA-binding</keyword>
<gene>
    <name evidence="7" type="primary">rplV</name>
    <name evidence="7" type="ORF">G3KMM_00207</name>
</gene>
<organism evidence="7 8">
    <name type="scientific">Candidatus Nanosyncoccus nanoralicus</name>
    <dbReference type="NCBI Taxonomy" id="2171996"/>
    <lineage>
        <taxon>Bacteria</taxon>
        <taxon>Candidatus Saccharimonadota</taxon>
        <taxon>Candidatus Nanosyncoccalia</taxon>
        <taxon>Candidatus Nanosyncoccales</taxon>
        <taxon>Candidatus Nanosyncoccaceae</taxon>
        <taxon>Candidatus Nanosyncoccus</taxon>
    </lineage>
</organism>
<protein>
    <recommendedName>
        <fullName evidence="6">50S ribosomal protein L22</fullName>
    </recommendedName>
</protein>
<comment type="function">
    <text evidence="6">This protein binds specifically to 23S rRNA; its binding is stimulated by other ribosomal proteins, e.g., L4, L17, and L20. It is important during the early stages of 50S assembly. It makes multiple contacts with different domains of the 23S rRNA in the assembled 50S subunit and ribosome.</text>
</comment>
<comment type="similarity">
    <text evidence="1 4">Belongs to the universal ribosomal protein uL22 family.</text>
</comment>
<reference evidence="7 8" key="2">
    <citation type="journal article" date="2020" name="Cell Rep.">
        <title>Acquisition and Adaptation of Ultra-small Parasitic Reduced Genome Bacteria to Mammalian Hosts.</title>
        <authorList>
            <person name="McLean J.S."/>
            <person name="Bor B."/>
            <person name="Kerns K.A."/>
            <person name="Liu Q."/>
            <person name="To T.T."/>
            <person name="Solden L."/>
            <person name="Hendrickson E.L."/>
            <person name="Wrighton K."/>
            <person name="Shi W."/>
            <person name="He X."/>
        </authorList>
    </citation>
    <scope>NUCLEOTIDE SEQUENCE [LARGE SCALE GENOMIC DNA]</scope>
    <source>
        <strain evidence="7 8">TM7_KMM_G3_1_HOT_351</strain>
    </source>
</reference>
<dbReference type="PANTHER" id="PTHR13501">
    <property type="entry name" value="CHLOROPLAST 50S RIBOSOMAL PROTEIN L22-RELATED"/>
    <property type="match status" value="1"/>
</dbReference>
<keyword evidence="3 4" id="KW-0687">Ribonucleoprotein</keyword>
<keyword evidence="2 4" id="KW-0689">Ribosomal protein</keyword>
<comment type="caution">
    <text evidence="7">The sequence shown here is derived from an EMBL/GenBank/DDBJ whole genome shotgun (WGS) entry which is preliminary data.</text>
</comment>
<evidence type="ECO:0000256" key="1">
    <source>
        <dbReference type="ARBA" id="ARBA00009451"/>
    </source>
</evidence>
<dbReference type="SUPFAM" id="SSF54843">
    <property type="entry name" value="Ribosomal protein L22"/>
    <property type="match status" value="1"/>
</dbReference>
<evidence type="ECO:0000256" key="4">
    <source>
        <dbReference type="RuleBase" id="RU004005"/>
    </source>
</evidence>
<evidence type="ECO:0000256" key="3">
    <source>
        <dbReference type="ARBA" id="ARBA00023274"/>
    </source>
</evidence>
<dbReference type="Pfam" id="PF00237">
    <property type="entry name" value="Ribosomal_L22"/>
    <property type="match status" value="1"/>
</dbReference>
<name>A0ABY0FLU7_9BACT</name>
<evidence type="ECO:0000313" key="8">
    <source>
        <dbReference type="Proteomes" id="UP001191004"/>
    </source>
</evidence>
<dbReference type="PANTHER" id="PTHR13501:SF8">
    <property type="entry name" value="LARGE RIBOSOMAL SUBUNIT PROTEIN UL22M"/>
    <property type="match status" value="1"/>
</dbReference>
<dbReference type="InterPro" id="IPR036394">
    <property type="entry name" value="Ribosomal_uL22_sf"/>
</dbReference>
<reference evidence="7 8" key="1">
    <citation type="journal article" date="2018" name="bioRxiv">
        <title>Evidence of independent acquisition and adaption of ultra-small bacteria to human hosts across the highly diverse yet reduced genomes of the phylum Saccharibacteria.</title>
        <authorList>
            <person name="McLean J.S."/>
            <person name="Bor B."/>
            <person name="To T.T."/>
            <person name="Liu Q."/>
            <person name="Kearns K.A."/>
            <person name="Solden L.M."/>
            <person name="Wrighton K.C."/>
            <person name="He X."/>
            <person name="Shi W."/>
        </authorList>
    </citation>
    <scope>NUCLEOTIDE SEQUENCE [LARGE SCALE GENOMIC DNA]</scope>
    <source>
        <strain evidence="7 8">TM7_KMM_G3_1_HOT_351</strain>
    </source>
</reference>
<evidence type="ECO:0000256" key="5">
    <source>
        <dbReference type="RuleBase" id="RU004006"/>
    </source>
</evidence>
<keyword evidence="5" id="KW-0699">rRNA-binding</keyword>
<dbReference type="InterPro" id="IPR047867">
    <property type="entry name" value="Ribosomal_uL22_bac/org-type"/>
</dbReference>
<evidence type="ECO:0000256" key="6">
    <source>
        <dbReference type="RuleBase" id="RU004008"/>
    </source>
</evidence>
<evidence type="ECO:0000256" key="2">
    <source>
        <dbReference type="ARBA" id="ARBA00022980"/>
    </source>
</evidence>
<comment type="subunit">
    <text evidence="5">Part of the 50S ribosomal subunit.</text>
</comment>